<organism evidence="1 2">
    <name type="scientific">Biformimicrobium ophioploci</name>
    <dbReference type="NCBI Taxonomy" id="3036711"/>
    <lineage>
        <taxon>Bacteria</taxon>
        <taxon>Pseudomonadati</taxon>
        <taxon>Pseudomonadota</taxon>
        <taxon>Gammaproteobacteria</taxon>
        <taxon>Cellvibrionales</taxon>
        <taxon>Microbulbiferaceae</taxon>
        <taxon>Biformimicrobium</taxon>
    </lineage>
</organism>
<accession>A0ABQ6M0M4</accession>
<proteinExistence type="predicted"/>
<protein>
    <submittedName>
        <fullName evidence="1">Esterase YqiA</fullName>
    </submittedName>
</protein>
<dbReference type="Gene3D" id="3.40.50.1820">
    <property type="entry name" value="alpha/beta hydrolase"/>
    <property type="match status" value="1"/>
</dbReference>
<evidence type="ECO:0000313" key="1">
    <source>
        <dbReference type="EMBL" id="GMG87896.1"/>
    </source>
</evidence>
<comment type="caution">
    <text evidence="1">The sequence shown here is derived from an EMBL/GenBank/DDBJ whole genome shotgun (WGS) entry which is preliminary data.</text>
</comment>
<dbReference type="RefSeq" id="WP_285764510.1">
    <property type="nucleotide sequence ID" value="NZ_BSYJ01000004.1"/>
</dbReference>
<evidence type="ECO:0000313" key="2">
    <source>
        <dbReference type="Proteomes" id="UP001224392"/>
    </source>
</evidence>
<dbReference type="PANTHER" id="PTHR35602">
    <property type="entry name" value="ESTERASE YQIA-RELATED"/>
    <property type="match status" value="1"/>
</dbReference>
<dbReference type="EMBL" id="BSYJ01000004">
    <property type="protein sequence ID" value="GMG87896.1"/>
    <property type="molecule type" value="Genomic_DNA"/>
</dbReference>
<dbReference type="SUPFAM" id="SSF53474">
    <property type="entry name" value="alpha/beta-Hydrolases"/>
    <property type="match status" value="1"/>
</dbReference>
<reference evidence="1 2" key="1">
    <citation type="submission" date="2023-04" db="EMBL/GenBank/DDBJ databases">
        <title>Marinobulbifer ophiurae gen. nov., sp. Nov., isolate from tissue of brittle star Ophioplocus japonicus.</title>
        <authorList>
            <person name="Kawano K."/>
            <person name="Sawayama S."/>
            <person name="Nakagawa S."/>
        </authorList>
    </citation>
    <scope>NUCLEOTIDE SEQUENCE [LARGE SCALE GENOMIC DNA]</scope>
    <source>
        <strain evidence="1 2">NKW57</strain>
    </source>
</reference>
<dbReference type="Pfam" id="PF05728">
    <property type="entry name" value="UPF0227"/>
    <property type="match status" value="1"/>
</dbReference>
<dbReference type="InterPro" id="IPR008886">
    <property type="entry name" value="UPF0227/Esterase_YqiA"/>
</dbReference>
<sequence>MQNLVYCHGFLSSPASFKCQLLKRYCADTLPALHYLTPDISPHPQIAADTLSALVEPLLDRGEAVGLVGSSMGGFWCTWLAERYGLRAVLINPAVHPARRMAAYLGQPLKGYHDEREYRLGEADRDTMAALEPKLPLRGTYWLLAQTGDEVLDYREAEAFYAGQRADIEPGGDHGFQGFERFCGEITRFLFAE</sequence>
<dbReference type="InterPro" id="IPR029058">
    <property type="entry name" value="AB_hydrolase_fold"/>
</dbReference>
<name>A0ABQ6M0M4_9GAMM</name>
<dbReference type="Proteomes" id="UP001224392">
    <property type="component" value="Unassembled WGS sequence"/>
</dbReference>
<keyword evidence="2" id="KW-1185">Reference proteome</keyword>
<dbReference type="PANTHER" id="PTHR35602:SF3">
    <property type="entry name" value="ESTERASE YQIA"/>
    <property type="match status" value="1"/>
</dbReference>
<gene>
    <name evidence="1" type="primary">yqiA</name>
    <name evidence="1" type="ORF">MNKW57_22170</name>
</gene>